<dbReference type="PRINTS" id="PR00080">
    <property type="entry name" value="SDRFAMILY"/>
</dbReference>
<accession>A0A0V9UQ07</accession>
<dbReference type="EMBL" id="AZXY01000001">
    <property type="protein sequence ID" value="KSZ60069.1"/>
    <property type="molecule type" value="Genomic_DNA"/>
</dbReference>
<sequence>MTDTPQLSGKVAIVTGAGGGIGRAYSRGLAEAGAAVVLADVNLGAAQAAAKDLAADGHRVLAVGVDVRDEAGTAEMAATAAEHFGSVDILVNNAGLMAEVVGEGSLTTMEIDLWNRTLAVNLTGPLLCTRAVVPYMKERGYGKIVNQASSGAFMAAQAYGITKLGLVSMTVSLSRELAPFGIRVNAIAPGMVNTEAGSIASPPELKEMVKHAIPFPFGEPEELIPGLLYLVSSGSDWVTGHTLNIDGGWVVRV</sequence>
<evidence type="ECO:0000256" key="1">
    <source>
        <dbReference type="ARBA" id="ARBA00006484"/>
    </source>
</evidence>
<dbReference type="AlphaFoldDB" id="A0A0V9UQ07"/>
<gene>
    <name evidence="3" type="ORF">Z045_00875</name>
</gene>
<dbReference type="InterPro" id="IPR036291">
    <property type="entry name" value="NAD(P)-bd_dom_sf"/>
</dbReference>
<dbReference type="PRINTS" id="PR00081">
    <property type="entry name" value="GDHRDH"/>
</dbReference>
<dbReference type="RefSeq" id="WP_060650194.1">
    <property type="nucleotide sequence ID" value="NZ_AZXY01000001.1"/>
</dbReference>
<comment type="caution">
    <text evidence="3">The sequence shown here is derived from an EMBL/GenBank/DDBJ whole genome shotgun (WGS) entry which is preliminary data.</text>
</comment>
<dbReference type="PATRIC" id="fig|1441730.3.peg.190"/>
<dbReference type="InterPro" id="IPR020904">
    <property type="entry name" value="Sc_DH/Rdtase_CS"/>
</dbReference>
<dbReference type="GO" id="GO:0030497">
    <property type="term" value="P:fatty acid elongation"/>
    <property type="evidence" value="ECO:0007669"/>
    <property type="project" value="TreeGrafter"/>
</dbReference>
<reference evidence="4" key="1">
    <citation type="submission" date="2015-01" db="EMBL/GenBank/DDBJ databases">
        <title>Draft genome sequence of Rhodococcus pyridinivorans strain KG-16, a hydrocarbon-degrading bacterium.</title>
        <authorList>
            <person name="Aggarwal R.K."/>
            <person name="Dawar C."/>
        </authorList>
    </citation>
    <scope>NUCLEOTIDE SEQUENCE [LARGE SCALE GENOMIC DNA]</scope>
    <source>
        <strain evidence="4">KG-16</strain>
    </source>
</reference>
<dbReference type="CDD" id="cd05233">
    <property type="entry name" value="SDR_c"/>
    <property type="match status" value="1"/>
</dbReference>
<dbReference type="Pfam" id="PF13561">
    <property type="entry name" value="adh_short_C2"/>
    <property type="match status" value="1"/>
</dbReference>
<evidence type="ECO:0000313" key="4">
    <source>
        <dbReference type="Proteomes" id="UP000053060"/>
    </source>
</evidence>
<dbReference type="PANTHER" id="PTHR42760:SF40">
    <property type="entry name" value="3-OXOACYL-[ACYL-CARRIER-PROTEIN] REDUCTASE, CHLOROPLASTIC"/>
    <property type="match status" value="1"/>
</dbReference>
<keyword evidence="2" id="KW-0560">Oxidoreductase</keyword>
<proteinExistence type="inferred from homology"/>
<dbReference type="SUPFAM" id="SSF51735">
    <property type="entry name" value="NAD(P)-binding Rossmann-fold domains"/>
    <property type="match status" value="1"/>
</dbReference>
<reference evidence="3 4" key="2">
    <citation type="journal article" date="2016" name="Genome Announc.">
        <title>Draft Genome Sequence of a Versatile Hydrocarbon-Degrading Bacterium, Rhodococcus pyridinivorans Strain KG-16, Collected from Oil Fields in India.</title>
        <authorList>
            <person name="Aggarwal R.K."/>
            <person name="Dawar C."/>
            <person name="Phanindranath R."/>
            <person name="Mutnuri L."/>
            <person name="Dayal A.M."/>
        </authorList>
    </citation>
    <scope>NUCLEOTIDE SEQUENCE [LARGE SCALE GENOMIC DNA]</scope>
    <source>
        <strain evidence="3 4">KG-16</strain>
    </source>
</reference>
<dbReference type="PROSITE" id="PS00061">
    <property type="entry name" value="ADH_SHORT"/>
    <property type="match status" value="1"/>
</dbReference>
<dbReference type="GO" id="GO:0016616">
    <property type="term" value="F:oxidoreductase activity, acting on the CH-OH group of donors, NAD or NADP as acceptor"/>
    <property type="evidence" value="ECO:0007669"/>
    <property type="project" value="TreeGrafter"/>
</dbReference>
<dbReference type="InterPro" id="IPR002347">
    <property type="entry name" value="SDR_fam"/>
</dbReference>
<evidence type="ECO:0000313" key="3">
    <source>
        <dbReference type="EMBL" id="KSZ60069.1"/>
    </source>
</evidence>
<comment type="similarity">
    <text evidence="1">Belongs to the short-chain dehydrogenases/reductases (SDR) family.</text>
</comment>
<dbReference type="Proteomes" id="UP000053060">
    <property type="component" value="Unassembled WGS sequence"/>
</dbReference>
<dbReference type="PANTHER" id="PTHR42760">
    <property type="entry name" value="SHORT-CHAIN DEHYDROGENASES/REDUCTASES FAMILY MEMBER"/>
    <property type="match status" value="1"/>
</dbReference>
<evidence type="ECO:0000256" key="2">
    <source>
        <dbReference type="ARBA" id="ARBA00023002"/>
    </source>
</evidence>
<dbReference type="FunFam" id="3.40.50.720:FF:000084">
    <property type="entry name" value="Short-chain dehydrogenase reductase"/>
    <property type="match status" value="1"/>
</dbReference>
<dbReference type="Gene3D" id="3.40.50.720">
    <property type="entry name" value="NAD(P)-binding Rossmann-like Domain"/>
    <property type="match status" value="1"/>
</dbReference>
<organism evidence="3 4">
    <name type="scientific">Rhodococcus pyridinivorans KG-16</name>
    <dbReference type="NCBI Taxonomy" id="1441730"/>
    <lineage>
        <taxon>Bacteria</taxon>
        <taxon>Bacillati</taxon>
        <taxon>Actinomycetota</taxon>
        <taxon>Actinomycetes</taxon>
        <taxon>Mycobacteriales</taxon>
        <taxon>Nocardiaceae</taxon>
        <taxon>Rhodococcus</taxon>
    </lineage>
</organism>
<name>A0A0V9UQ07_9NOCA</name>
<protein>
    <submittedName>
        <fullName evidence="3">Short-chain dehydrogenase</fullName>
    </submittedName>
</protein>